<evidence type="ECO:0000259" key="1">
    <source>
        <dbReference type="PROSITE" id="PS50172"/>
    </source>
</evidence>
<protein>
    <recommendedName>
        <fullName evidence="1">BRCT domain-containing protein</fullName>
    </recommendedName>
</protein>
<reference evidence="2" key="1">
    <citation type="submission" date="2021-04" db="EMBL/GenBank/DDBJ databases">
        <authorList>
            <person name="Rodrigo-Torres L."/>
            <person name="Arahal R. D."/>
            <person name="Lucena T."/>
        </authorList>
    </citation>
    <scope>NUCLEOTIDE SEQUENCE</scope>
    <source>
        <strain evidence="2">CECT 9275</strain>
    </source>
</reference>
<dbReference type="PROSITE" id="PS50172">
    <property type="entry name" value="BRCT"/>
    <property type="match status" value="1"/>
</dbReference>
<dbReference type="Proteomes" id="UP000680038">
    <property type="component" value="Unassembled WGS sequence"/>
</dbReference>
<dbReference type="Gene3D" id="3.40.50.10190">
    <property type="entry name" value="BRCT domain"/>
    <property type="match status" value="1"/>
</dbReference>
<gene>
    <name evidence="2" type="ORF">DYBT9275_00974</name>
</gene>
<sequence length="142" mass="15952">MPAIECIRAERQLSADEHSELLTFCHSVSSIKLVKQHRAAIPVKLSEQQVSILIQEYSFCFTGESSRYSRKELAQIVILYGGIAADSVTAKLHYLVICDVRNPSWAFEMYGRKVEKAMNLKKKGGKNVFVVFPGFFAIGAQH</sequence>
<dbReference type="InterPro" id="IPR001357">
    <property type="entry name" value="BRCT_dom"/>
</dbReference>
<dbReference type="SUPFAM" id="SSF52113">
    <property type="entry name" value="BRCT domain"/>
    <property type="match status" value="1"/>
</dbReference>
<dbReference type="CDD" id="cd17748">
    <property type="entry name" value="BRCT_DNA_ligase_like"/>
    <property type="match status" value="1"/>
</dbReference>
<accession>A0A916JB48</accession>
<feature type="domain" description="BRCT" evidence="1">
    <location>
        <begin position="49"/>
        <end position="136"/>
    </location>
</feature>
<dbReference type="InterPro" id="IPR036420">
    <property type="entry name" value="BRCT_dom_sf"/>
</dbReference>
<comment type="caution">
    <text evidence="2">The sequence shown here is derived from an EMBL/GenBank/DDBJ whole genome shotgun (WGS) entry which is preliminary data.</text>
</comment>
<organism evidence="2 3">
    <name type="scientific">Dyadobacter helix</name>
    <dbReference type="NCBI Taxonomy" id="2822344"/>
    <lineage>
        <taxon>Bacteria</taxon>
        <taxon>Pseudomonadati</taxon>
        <taxon>Bacteroidota</taxon>
        <taxon>Cytophagia</taxon>
        <taxon>Cytophagales</taxon>
        <taxon>Spirosomataceae</taxon>
        <taxon>Dyadobacter</taxon>
    </lineage>
</organism>
<keyword evidence="3" id="KW-1185">Reference proteome</keyword>
<evidence type="ECO:0000313" key="3">
    <source>
        <dbReference type="Proteomes" id="UP000680038"/>
    </source>
</evidence>
<name>A0A916JB48_9BACT</name>
<dbReference type="AlphaFoldDB" id="A0A916JB48"/>
<proteinExistence type="predicted"/>
<dbReference type="EMBL" id="CAJRAF010000001">
    <property type="protein sequence ID" value="CAG4992494.1"/>
    <property type="molecule type" value="Genomic_DNA"/>
</dbReference>
<evidence type="ECO:0000313" key="2">
    <source>
        <dbReference type="EMBL" id="CAG4992494.1"/>
    </source>
</evidence>